<proteinExistence type="predicted"/>
<dbReference type="InterPro" id="IPR018060">
    <property type="entry name" value="HTH_AraC"/>
</dbReference>
<dbReference type="PROSITE" id="PS01124">
    <property type="entry name" value="HTH_ARAC_FAMILY_2"/>
    <property type="match status" value="1"/>
</dbReference>
<dbReference type="InterPro" id="IPR032783">
    <property type="entry name" value="AraC_lig"/>
</dbReference>
<dbReference type="Pfam" id="PF12833">
    <property type="entry name" value="HTH_18"/>
    <property type="match status" value="1"/>
</dbReference>
<feature type="domain" description="HTH araC/xylS-type" evidence="4">
    <location>
        <begin position="242"/>
        <end position="340"/>
    </location>
</feature>
<organism evidence="5 6">
    <name type="scientific">Streptomyces mobaraensis</name>
    <name type="common">Streptoverticillium mobaraense</name>
    <dbReference type="NCBI Taxonomy" id="35621"/>
    <lineage>
        <taxon>Bacteria</taxon>
        <taxon>Bacillati</taxon>
        <taxon>Actinomycetota</taxon>
        <taxon>Actinomycetes</taxon>
        <taxon>Kitasatosporales</taxon>
        <taxon>Streptomycetaceae</taxon>
        <taxon>Streptomyces</taxon>
    </lineage>
</organism>
<protein>
    <submittedName>
        <fullName evidence="5">AraC family transcriptional regulator</fullName>
    </submittedName>
</protein>
<keyword evidence="6" id="KW-1185">Reference proteome</keyword>
<dbReference type="SUPFAM" id="SSF46689">
    <property type="entry name" value="Homeodomain-like"/>
    <property type="match status" value="2"/>
</dbReference>
<dbReference type="Proteomes" id="UP000327000">
    <property type="component" value="Unassembled WGS sequence"/>
</dbReference>
<evidence type="ECO:0000259" key="4">
    <source>
        <dbReference type="PROSITE" id="PS01124"/>
    </source>
</evidence>
<dbReference type="GO" id="GO:0043565">
    <property type="term" value="F:sequence-specific DNA binding"/>
    <property type="evidence" value="ECO:0007669"/>
    <property type="project" value="InterPro"/>
</dbReference>
<evidence type="ECO:0000256" key="1">
    <source>
        <dbReference type="ARBA" id="ARBA00023015"/>
    </source>
</evidence>
<dbReference type="PANTHER" id="PTHR46796:SF13">
    <property type="entry name" value="HTH-TYPE TRANSCRIPTIONAL ACTIVATOR RHAS"/>
    <property type="match status" value="1"/>
</dbReference>
<accession>A0A5N5W002</accession>
<dbReference type="GO" id="GO:0003700">
    <property type="term" value="F:DNA-binding transcription factor activity"/>
    <property type="evidence" value="ECO:0007669"/>
    <property type="project" value="InterPro"/>
</dbReference>
<dbReference type="Pfam" id="PF12852">
    <property type="entry name" value="Cupin_6"/>
    <property type="match status" value="1"/>
</dbReference>
<keyword evidence="3" id="KW-0804">Transcription</keyword>
<dbReference type="InterPro" id="IPR009057">
    <property type="entry name" value="Homeodomain-like_sf"/>
</dbReference>
<dbReference type="PANTHER" id="PTHR46796">
    <property type="entry name" value="HTH-TYPE TRANSCRIPTIONAL ACTIVATOR RHAS-RELATED"/>
    <property type="match status" value="1"/>
</dbReference>
<name>A0A5N5W002_STRMB</name>
<evidence type="ECO:0000256" key="2">
    <source>
        <dbReference type="ARBA" id="ARBA00023125"/>
    </source>
</evidence>
<dbReference type="Gene3D" id="1.10.10.60">
    <property type="entry name" value="Homeodomain-like"/>
    <property type="match status" value="1"/>
</dbReference>
<dbReference type="AlphaFoldDB" id="A0A5N5W002"/>
<gene>
    <name evidence="5" type="ORF">FRZ00_32255</name>
</gene>
<comment type="caution">
    <text evidence="5">The sequence shown here is derived from an EMBL/GenBank/DDBJ whole genome shotgun (WGS) entry which is preliminary data.</text>
</comment>
<dbReference type="InterPro" id="IPR018062">
    <property type="entry name" value="HTH_AraC-typ_CS"/>
</dbReference>
<sequence length="351" mass="37372">MPQVNPPAPPAAMAEDLGRIRERPADPAPAGGDPLGALLAGTRAQGAFLLRSVFDPPWAIHVRDQAPLTVLTMFRGDGWIVHDRRPPVRLRTGDLAVVRGPEPYTVADHPSTEPRAIIHPGQVATDPAGARLCAELDRGVRTWGTRPDAAHVLVSGTYQLPGEVGRRLLHTLPNVLHLAAGAWHSPLLPLLEEEMGRDEPGQAAVLDRLLDLVLIGALRAWLTREGTAAPAWYRAHGDPVAGPALGLLHADPARPWTVAALAAEVGVSRTVLARRFTELVGDPPMSYLTGWRLSLAADLLASSDATLASVARQVGYGSAFALSAAFKRVRGLSPARHRDAFRAPGPASDSR</sequence>
<evidence type="ECO:0000256" key="3">
    <source>
        <dbReference type="ARBA" id="ARBA00023163"/>
    </source>
</evidence>
<keyword evidence="1" id="KW-0805">Transcription regulation</keyword>
<keyword evidence="2" id="KW-0238">DNA-binding</keyword>
<dbReference type="InterPro" id="IPR050204">
    <property type="entry name" value="AraC_XylS_family_regulators"/>
</dbReference>
<dbReference type="PROSITE" id="PS00041">
    <property type="entry name" value="HTH_ARAC_FAMILY_1"/>
    <property type="match status" value="1"/>
</dbReference>
<dbReference type="OrthoDB" id="241790at2"/>
<dbReference type="EMBL" id="VOKX01000127">
    <property type="protein sequence ID" value="KAB7833803.1"/>
    <property type="molecule type" value="Genomic_DNA"/>
</dbReference>
<evidence type="ECO:0000313" key="6">
    <source>
        <dbReference type="Proteomes" id="UP000327000"/>
    </source>
</evidence>
<reference evidence="5 6" key="1">
    <citation type="journal article" date="2019" name="Microb. Cell Fact.">
        <title>Exploring novel herbicidin analogues by transcriptional regulator overexpression and MS/MS molecular networking.</title>
        <authorList>
            <person name="Shi Y."/>
            <person name="Gu R."/>
            <person name="Li Y."/>
            <person name="Wang X."/>
            <person name="Ren W."/>
            <person name="Li X."/>
            <person name="Wang L."/>
            <person name="Xie Y."/>
            <person name="Hong B."/>
        </authorList>
    </citation>
    <scope>NUCLEOTIDE SEQUENCE [LARGE SCALE GENOMIC DNA]</scope>
    <source>
        <strain evidence="5 6">US-43</strain>
    </source>
</reference>
<evidence type="ECO:0000313" key="5">
    <source>
        <dbReference type="EMBL" id="KAB7833803.1"/>
    </source>
</evidence>
<dbReference type="SMART" id="SM00342">
    <property type="entry name" value="HTH_ARAC"/>
    <property type="match status" value="1"/>
</dbReference>